<dbReference type="EMBL" id="FQUH01000004">
    <property type="protein sequence ID" value="SHE96032.1"/>
    <property type="molecule type" value="Genomic_DNA"/>
</dbReference>
<evidence type="ECO:0000313" key="2">
    <source>
        <dbReference type="EMBL" id="SHE96032.1"/>
    </source>
</evidence>
<dbReference type="SUPFAM" id="SSF46785">
    <property type="entry name" value="Winged helix' DNA-binding domain"/>
    <property type="match status" value="1"/>
</dbReference>
<organism evidence="2 3">
    <name type="scientific">Vibrio gazogenes DSM 21264 = NBRC 103151</name>
    <dbReference type="NCBI Taxonomy" id="1123492"/>
    <lineage>
        <taxon>Bacteria</taxon>
        <taxon>Pseudomonadati</taxon>
        <taxon>Pseudomonadota</taxon>
        <taxon>Gammaproteobacteria</taxon>
        <taxon>Vibrionales</taxon>
        <taxon>Vibrionaceae</taxon>
        <taxon>Vibrio</taxon>
    </lineage>
</organism>
<dbReference type="Pfam" id="PF09012">
    <property type="entry name" value="FeoC"/>
    <property type="match status" value="1"/>
</dbReference>
<evidence type="ECO:0000313" key="3">
    <source>
        <dbReference type="Proteomes" id="UP000184159"/>
    </source>
</evidence>
<dbReference type="AlphaFoldDB" id="A0A1M4XS05"/>
<feature type="domain" description="Transcriptional regulator HTH-type FeoC" evidence="1">
    <location>
        <begin position="2"/>
        <end position="47"/>
    </location>
</feature>
<protein>
    <submittedName>
        <fullName evidence="2">Putative ferrous iron transport protein C</fullName>
    </submittedName>
</protein>
<sequence length="76" mass="8437">MILNELKSYLELHGTTSGATLARRFRISEDGIDAMLGIWVKKGIISRFVDTSKSGEVRRIRYAVNSPQALSLTAIL</sequence>
<proteinExistence type="predicted"/>
<dbReference type="InterPro" id="IPR036388">
    <property type="entry name" value="WH-like_DNA-bd_sf"/>
</dbReference>
<gene>
    <name evidence="2" type="ORF">SAMN02745781_01142</name>
</gene>
<dbReference type="Proteomes" id="UP000184159">
    <property type="component" value="Unassembled WGS sequence"/>
</dbReference>
<dbReference type="Gene3D" id="1.10.10.10">
    <property type="entry name" value="Winged helix-like DNA-binding domain superfamily/Winged helix DNA-binding domain"/>
    <property type="match status" value="1"/>
</dbReference>
<name>A0A1M4XS05_VIBGA</name>
<dbReference type="InterPro" id="IPR036390">
    <property type="entry name" value="WH_DNA-bd_sf"/>
</dbReference>
<accession>A0A1M4XS05</accession>
<keyword evidence="3" id="KW-1185">Reference proteome</keyword>
<reference evidence="3" key="1">
    <citation type="submission" date="2016-11" db="EMBL/GenBank/DDBJ databases">
        <authorList>
            <person name="Varghese N."/>
            <person name="Submissions S."/>
        </authorList>
    </citation>
    <scope>NUCLEOTIDE SEQUENCE [LARGE SCALE GENOMIC DNA]</scope>
    <source>
        <strain evidence="3">DSM 21264</strain>
    </source>
</reference>
<dbReference type="InterPro" id="IPR015102">
    <property type="entry name" value="Tscrpt_reg_HTH_FeoC"/>
</dbReference>
<dbReference type="RefSeq" id="WP_072956680.1">
    <property type="nucleotide sequence ID" value="NZ_FQUH01000004.1"/>
</dbReference>
<evidence type="ECO:0000259" key="1">
    <source>
        <dbReference type="Pfam" id="PF09012"/>
    </source>
</evidence>